<feature type="region of interest" description="Disordered" evidence="1">
    <location>
        <begin position="240"/>
        <end position="289"/>
    </location>
</feature>
<evidence type="ECO:0000256" key="1">
    <source>
        <dbReference type="SAM" id="MobiDB-lite"/>
    </source>
</evidence>
<evidence type="ECO:0000313" key="4">
    <source>
        <dbReference type="Proteomes" id="UP000320496"/>
    </source>
</evidence>
<gene>
    <name evidence="3" type="ORF">Mal4_14040</name>
</gene>
<feature type="signal peptide" evidence="2">
    <location>
        <begin position="1"/>
        <end position="33"/>
    </location>
</feature>
<feature type="region of interest" description="Disordered" evidence="1">
    <location>
        <begin position="76"/>
        <end position="99"/>
    </location>
</feature>
<accession>A0A517Z3P2</accession>
<feature type="compositionally biased region" description="Low complexity" evidence="1">
    <location>
        <begin position="134"/>
        <end position="172"/>
    </location>
</feature>
<name>A0A517Z3P2_9PLAN</name>
<feature type="chain" id="PRO_5021745608" evidence="2">
    <location>
        <begin position="34"/>
        <end position="489"/>
    </location>
</feature>
<dbReference type="KEGG" id="mri:Mal4_14040"/>
<keyword evidence="4" id="KW-1185">Reference proteome</keyword>
<reference evidence="3 4" key="1">
    <citation type="submission" date="2019-02" db="EMBL/GenBank/DDBJ databases">
        <title>Deep-cultivation of Planctomycetes and their phenomic and genomic characterization uncovers novel biology.</title>
        <authorList>
            <person name="Wiegand S."/>
            <person name="Jogler M."/>
            <person name="Boedeker C."/>
            <person name="Pinto D."/>
            <person name="Vollmers J."/>
            <person name="Rivas-Marin E."/>
            <person name="Kohn T."/>
            <person name="Peeters S.H."/>
            <person name="Heuer A."/>
            <person name="Rast P."/>
            <person name="Oberbeckmann S."/>
            <person name="Bunk B."/>
            <person name="Jeske O."/>
            <person name="Meyerdierks A."/>
            <person name="Storesund J.E."/>
            <person name="Kallscheuer N."/>
            <person name="Luecker S."/>
            <person name="Lage O.M."/>
            <person name="Pohl T."/>
            <person name="Merkel B.J."/>
            <person name="Hornburger P."/>
            <person name="Mueller R.-W."/>
            <person name="Bruemmer F."/>
            <person name="Labrenz M."/>
            <person name="Spormann A.M."/>
            <person name="Op den Camp H."/>
            <person name="Overmann J."/>
            <person name="Amann R."/>
            <person name="Jetten M.S.M."/>
            <person name="Mascher T."/>
            <person name="Medema M.H."/>
            <person name="Devos D.P."/>
            <person name="Kaster A.-K."/>
            <person name="Ovreas L."/>
            <person name="Rohde M."/>
            <person name="Galperin M.Y."/>
            <person name="Jogler C."/>
        </authorList>
    </citation>
    <scope>NUCLEOTIDE SEQUENCE [LARGE SCALE GENOMIC DNA]</scope>
    <source>
        <strain evidence="3 4">Mal4</strain>
    </source>
</reference>
<protein>
    <submittedName>
        <fullName evidence="3">YHS domain protein</fullName>
    </submittedName>
</protein>
<keyword evidence="2" id="KW-0732">Signal</keyword>
<organism evidence="3 4">
    <name type="scientific">Maioricimonas rarisocia</name>
    <dbReference type="NCBI Taxonomy" id="2528026"/>
    <lineage>
        <taxon>Bacteria</taxon>
        <taxon>Pseudomonadati</taxon>
        <taxon>Planctomycetota</taxon>
        <taxon>Planctomycetia</taxon>
        <taxon>Planctomycetales</taxon>
        <taxon>Planctomycetaceae</taxon>
        <taxon>Maioricimonas</taxon>
    </lineage>
</organism>
<dbReference type="OrthoDB" id="215819at2"/>
<proteinExistence type="predicted"/>
<dbReference type="Proteomes" id="UP000320496">
    <property type="component" value="Chromosome"/>
</dbReference>
<feature type="region of interest" description="Disordered" evidence="1">
    <location>
        <begin position="111"/>
        <end position="174"/>
    </location>
</feature>
<dbReference type="AlphaFoldDB" id="A0A517Z3P2"/>
<feature type="region of interest" description="Disordered" evidence="1">
    <location>
        <begin position="201"/>
        <end position="223"/>
    </location>
</feature>
<feature type="compositionally biased region" description="Basic and acidic residues" evidence="1">
    <location>
        <begin position="111"/>
        <end position="121"/>
    </location>
</feature>
<evidence type="ECO:0000256" key="2">
    <source>
        <dbReference type="SAM" id="SignalP"/>
    </source>
</evidence>
<feature type="compositionally biased region" description="Low complexity" evidence="1">
    <location>
        <begin position="312"/>
        <end position="324"/>
    </location>
</feature>
<feature type="compositionally biased region" description="Acidic residues" evidence="1">
    <location>
        <begin position="266"/>
        <end position="275"/>
    </location>
</feature>
<evidence type="ECO:0000313" key="3">
    <source>
        <dbReference type="EMBL" id="QDU37101.1"/>
    </source>
</evidence>
<dbReference type="EMBL" id="CP036275">
    <property type="protein sequence ID" value="QDU37101.1"/>
    <property type="molecule type" value="Genomic_DNA"/>
</dbReference>
<feature type="region of interest" description="Disordered" evidence="1">
    <location>
        <begin position="312"/>
        <end position="371"/>
    </location>
</feature>
<dbReference type="RefSeq" id="WP_145367814.1">
    <property type="nucleotide sequence ID" value="NZ_CP036275.1"/>
</dbReference>
<feature type="compositionally biased region" description="Low complexity" evidence="1">
    <location>
        <begin position="248"/>
        <end position="263"/>
    </location>
</feature>
<sequence length="489" mass="52186" precursor="true">MTSWKSQFLGRKASFAAATGFMIGLPSALPLMAQQQAPATAAAQPASKSEVTRQLEALYERDGRPMPQMVIPRYQPQSVQGQPSPTPGPVQPTAGTEKKGLLYRLLPSRLFRDRSRQDHTVPSHPPVEPPTTMRQPSQQPAPLAQQPRLLPGTESTPRAMPQQQAASQQPAPMGEQTLAPAAEAVADTPATQQQAESLPFLDLSPAPPAEEAEPVATSTKPEVMIADEPIVEDPIAEFTEDADPEPAPAAATAATAGAADPFDNLFPEEAEEMADETTSPYTGLTLDEDPYAEPELAPETDTLEIEPKAVAESAAPAMPADDAPFAPPVESDEPGALPPGPALSARPAPQLETPPATEADNAWQQSDPVRSKMDRIAARHDATGLKGFCPVMLRDHRELVDAREPYRAHYKGHEYLLSSAEAVASFQVMPAAYAPALGGNDVIHYAHTGEYLAGSLDHAVWYKGRLYMFASAETQEAFAAAPSGHATEE</sequence>